<dbReference type="AlphaFoldDB" id="A0A1M6AVN8"/>
<evidence type="ECO:0008006" key="4">
    <source>
        <dbReference type="Google" id="ProtNLM"/>
    </source>
</evidence>
<name>A0A1M6AVN8_9ACTN</name>
<evidence type="ECO:0000313" key="2">
    <source>
        <dbReference type="EMBL" id="SHI40507.1"/>
    </source>
</evidence>
<feature type="signal peptide" evidence="1">
    <location>
        <begin position="1"/>
        <end position="22"/>
    </location>
</feature>
<organism evidence="2 3">
    <name type="scientific">Nocardiopsis flavescens</name>
    <dbReference type="NCBI Taxonomy" id="758803"/>
    <lineage>
        <taxon>Bacteria</taxon>
        <taxon>Bacillati</taxon>
        <taxon>Actinomycetota</taxon>
        <taxon>Actinomycetes</taxon>
        <taxon>Streptosporangiales</taxon>
        <taxon>Nocardiopsidaceae</taxon>
        <taxon>Nocardiopsis</taxon>
    </lineage>
</organism>
<sequence length="115" mass="12338">MVAALLAFVAVGPLAAPVPASAEVEHAATYTVVPRVGMTVPILDGTSPRSPRRDHLVWPDTAQAECWGRYQSITFGGYTGNVWVRIRLDYGSIGWIPVVALQGDYKADLPASARC</sequence>
<accession>A0A1M6AVN8</accession>
<reference evidence="2 3" key="1">
    <citation type="submission" date="2016-11" db="EMBL/GenBank/DDBJ databases">
        <authorList>
            <person name="Jaros S."/>
            <person name="Januszkiewicz K."/>
            <person name="Wedrychowicz H."/>
        </authorList>
    </citation>
    <scope>NUCLEOTIDE SEQUENCE [LARGE SCALE GENOMIC DNA]</scope>
    <source>
        <strain evidence="2 3">CGMCC 4.5723</strain>
    </source>
</reference>
<evidence type="ECO:0000313" key="3">
    <source>
        <dbReference type="Proteomes" id="UP000184452"/>
    </source>
</evidence>
<dbReference type="Proteomes" id="UP000184452">
    <property type="component" value="Unassembled WGS sequence"/>
</dbReference>
<keyword evidence="1" id="KW-0732">Signal</keyword>
<gene>
    <name evidence="2" type="ORF">SAMN05421803_101129</name>
</gene>
<dbReference type="STRING" id="758803.SAMN05421803_101129"/>
<protein>
    <recommendedName>
        <fullName evidence="4">SH3 domain-containing protein</fullName>
    </recommendedName>
</protein>
<dbReference type="EMBL" id="FQZK01000001">
    <property type="protein sequence ID" value="SHI40507.1"/>
    <property type="molecule type" value="Genomic_DNA"/>
</dbReference>
<proteinExistence type="predicted"/>
<keyword evidence="3" id="KW-1185">Reference proteome</keyword>
<evidence type="ECO:0000256" key="1">
    <source>
        <dbReference type="SAM" id="SignalP"/>
    </source>
</evidence>
<feature type="chain" id="PRO_5012545111" description="SH3 domain-containing protein" evidence="1">
    <location>
        <begin position="23"/>
        <end position="115"/>
    </location>
</feature>